<reference evidence="2 3" key="1">
    <citation type="submission" date="2019-12" db="EMBL/GenBank/DDBJ databases">
        <title>Genomic-based taxomic classification of the family Erythrobacteraceae.</title>
        <authorList>
            <person name="Xu L."/>
        </authorList>
    </citation>
    <scope>NUCLEOTIDE SEQUENCE [LARGE SCALE GENOMIC DNA]</scope>
    <source>
        <strain evidence="2 3">KCTC 52259</strain>
    </source>
</reference>
<dbReference type="EMBL" id="WTYU01000002">
    <property type="protein sequence ID" value="MXP15780.1"/>
    <property type="molecule type" value="Genomic_DNA"/>
</dbReference>
<sequence>MIRRLGSAILIIWALGFAWFAVALPGPVPVAGQGRGDAKAAGVRTDAVVVPTGGAGRIERGLEVLRQGGAAKMLVSGVDPEVKPGEFATEFEVPMQTMMCCITLGYAAVDTRGNAAETADWIAERKYRSVRLVTTDWHMRRASSELRQMVPGNVQIIEDGVPSEPSLRILFLEYHKMLASHIARQLGHLWDMT</sequence>
<organism evidence="2 3">
    <name type="scientific">Allopontixanthobacter confluentis</name>
    <dbReference type="NCBI Taxonomy" id="1849021"/>
    <lineage>
        <taxon>Bacteria</taxon>
        <taxon>Pseudomonadati</taxon>
        <taxon>Pseudomonadota</taxon>
        <taxon>Alphaproteobacteria</taxon>
        <taxon>Sphingomonadales</taxon>
        <taxon>Erythrobacteraceae</taxon>
        <taxon>Allopontixanthobacter</taxon>
    </lineage>
</organism>
<gene>
    <name evidence="2" type="ORF">GRI44_13580</name>
</gene>
<dbReference type="GO" id="GO:0000270">
    <property type="term" value="P:peptidoglycan metabolic process"/>
    <property type="evidence" value="ECO:0007669"/>
    <property type="project" value="TreeGrafter"/>
</dbReference>
<evidence type="ECO:0000259" key="1">
    <source>
        <dbReference type="Pfam" id="PF02698"/>
    </source>
</evidence>
<feature type="domain" description="DUF218" evidence="1">
    <location>
        <begin position="46"/>
        <end position="149"/>
    </location>
</feature>
<dbReference type="InterPro" id="IPR003848">
    <property type="entry name" value="DUF218"/>
</dbReference>
<evidence type="ECO:0000313" key="2">
    <source>
        <dbReference type="EMBL" id="MXP15780.1"/>
    </source>
</evidence>
<dbReference type="OrthoDB" id="9812311at2"/>
<dbReference type="GO" id="GO:0005886">
    <property type="term" value="C:plasma membrane"/>
    <property type="evidence" value="ECO:0007669"/>
    <property type="project" value="TreeGrafter"/>
</dbReference>
<accession>A0A6L7GJU5</accession>
<comment type="caution">
    <text evidence="2">The sequence shown here is derived from an EMBL/GenBank/DDBJ whole genome shotgun (WGS) entry which is preliminary data.</text>
</comment>
<dbReference type="RefSeq" id="WP_160602258.1">
    <property type="nucleotide sequence ID" value="NZ_WTYU01000002.1"/>
</dbReference>
<dbReference type="CDD" id="cd06259">
    <property type="entry name" value="YdcF-like"/>
    <property type="match status" value="1"/>
</dbReference>
<dbReference type="PANTHER" id="PTHR30336">
    <property type="entry name" value="INNER MEMBRANE PROTEIN, PROBABLE PERMEASE"/>
    <property type="match status" value="1"/>
</dbReference>
<dbReference type="GO" id="GO:0043164">
    <property type="term" value="P:Gram-negative-bacterium-type cell wall biogenesis"/>
    <property type="evidence" value="ECO:0007669"/>
    <property type="project" value="TreeGrafter"/>
</dbReference>
<dbReference type="AlphaFoldDB" id="A0A6L7GJU5"/>
<protein>
    <submittedName>
        <fullName evidence="2">YdcF family protein</fullName>
    </submittedName>
</protein>
<dbReference type="Pfam" id="PF02698">
    <property type="entry name" value="DUF218"/>
    <property type="match status" value="1"/>
</dbReference>
<proteinExistence type="predicted"/>
<dbReference type="InterPro" id="IPR051599">
    <property type="entry name" value="Cell_Envelope_Assoc"/>
</dbReference>
<name>A0A6L7GJU5_9SPHN</name>
<dbReference type="PANTHER" id="PTHR30336:SF4">
    <property type="entry name" value="ENVELOPE BIOGENESIS FACTOR ELYC"/>
    <property type="match status" value="1"/>
</dbReference>
<keyword evidence="3" id="KW-1185">Reference proteome</keyword>
<dbReference type="Proteomes" id="UP000473531">
    <property type="component" value="Unassembled WGS sequence"/>
</dbReference>
<evidence type="ECO:0000313" key="3">
    <source>
        <dbReference type="Proteomes" id="UP000473531"/>
    </source>
</evidence>